<proteinExistence type="inferred from homology"/>
<dbReference type="SUPFAM" id="SSF46785">
    <property type="entry name" value="Winged helix' DNA-binding domain"/>
    <property type="match status" value="1"/>
</dbReference>
<organism evidence="8 9">
    <name type="scientific">Phytohabitans aurantiacus</name>
    <dbReference type="NCBI Taxonomy" id="3016789"/>
    <lineage>
        <taxon>Bacteria</taxon>
        <taxon>Bacillati</taxon>
        <taxon>Actinomycetota</taxon>
        <taxon>Actinomycetes</taxon>
        <taxon>Micromonosporales</taxon>
        <taxon>Micromonosporaceae</taxon>
    </lineage>
</organism>
<dbReference type="InterPro" id="IPR000524">
    <property type="entry name" value="Tscrpt_reg_HTH_GntR"/>
</dbReference>
<keyword evidence="2" id="KW-0663">Pyridoxal phosphate</keyword>
<feature type="region of interest" description="Disordered" evidence="6">
    <location>
        <begin position="72"/>
        <end position="102"/>
    </location>
</feature>
<evidence type="ECO:0000259" key="7">
    <source>
        <dbReference type="PROSITE" id="PS50949"/>
    </source>
</evidence>
<evidence type="ECO:0000256" key="5">
    <source>
        <dbReference type="ARBA" id="ARBA00023163"/>
    </source>
</evidence>
<evidence type="ECO:0000256" key="1">
    <source>
        <dbReference type="ARBA" id="ARBA00005384"/>
    </source>
</evidence>
<evidence type="ECO:0000256" key="6">
    <source>
        <dbReference type="SAM" id="MobiDB-lite"/>
    </source>
</evidence>
<dbReference type="PANTHER" id="PTHR46577:SF1">
    <property type="entry name" value="HTH-TYPE TRANSCRIPTIONAL REGULATORY PROTEIN GABR"/>
    <property type="match status" value="1"/>
</dbReference>
<evidence type="ECO:0000313" key="9">
    <source>
        <dbReference type="Proteomes" id="UP001144280"/>
    </source>
</evidence>
<dbReference type="PROSITE" id="PS50949">
    <property type="entry name" value="HTH_GNTR"/>
    <property type="match status" value="1"/>
</dbReference>
<dbReference type="SMART" id="SM00345">
    <property type="entry name" value="HTH_GNTR"/>
    <property type="match status" value="1"/>
</dbReference>
<dbReference type="PANTHER" id="PTHR46577">
    <property type="entry name" value="HTH-TYPE TRANSCRIPTIONAL REGULATORY PROTEIN GABR"/>
    <property type="match status" value="1"/>
</dbReference>
<gene>
    <name evidence="8" type="ORF">Pa4123_57550</name>
</gene>
<dbReference type="Pfam" id="PF00155">
    <property type="entry name" value="Aminotran_1_2"/>
    <property type="match status" value="1"/>
</dbReference>
<accession>A0ABQ5R0Z6</accession>
<comment type="caution">
    <text evidence="8">The sequence shown here is derived from an EMBL/GenBank/DDBJ whole genome shotgun (WGS) entry which is preliminary data.</text>
</comment>
<dbReference type="Gene3D" id="3.40.640.10">
    <property type="entry name" value="Type I PLP-dependent aspartate aminotransferase-like (Major domain)"/>
    <property type="match status" value="1"/>
</dbReference>
<sequence>MTVSVHYQVAGTTAAEISASVEAGVRGGDLGAGAPLPAVRALAQALSVSPATVAKAYQALRQRGVIETAGRNGTRVRHRPPVASSRGARRLPVPPGVLDLSTGEPDRRLLPALGSHLAALAAEESSPIGYAEAGVLPEFADRARERLAADGVDAPAITATNGALDGIDRLLAAHLRPGDPVAVEDPGWANALDLIAALGLRAVPVPVDDDGPTEGGLRSALASGAKAVLVTTRAQNPTGAAVSADRAVALRDVLCAFPETLLVEDDHAGELASVPLHPLAGATRTWAFIRSVSKPYGPDLRVAALAGDEATVARVAGRMRTGAGWVSTLLQRLVLRLWQDQDVAAAVAAAGKSYDRRREALRAALGVRGRTGINVWVPVPDETGAVTTLRDLGYAVAPGALYRQSSAPAVRITVSRLADDDIASLATAVVRAAGGVGSGIFSA</sequence>
<dbReference type="InterPro" id="IPR036390">
    <property type="entry name" value="WH_DNA-bd_sf"/>
</dbReference>
<keyword evidence="9" id="KW-1185">Reference proteome</keyword>
<dbReference type="CDD" id="cd00609">
    <property type="entry name" value="AAT_like"/>
    <property type="match status" value="1"/>
</dbReference>
<dbReference type="InterPro" id="IPR015421">
    <property type="entry name" value="PyrdxlP-dep_Trfase_major"/>
</dbReference>
<reference evidence="8" key="1">
    <citation type="submission" date="2022-12" db="EMBL/GenBank/DDBJ databases">
        <title>New Phytohabitans aurantiacus sp. RD004123 nov., an actinomycete isolated from soil.</title>
        <authorList>
            <person name="Triningsih D.W."/>
            <person name="Harunari E."/>
            <person name="Igarashi Y."/>
        </authorList>
    </citation>
    <scope>NUCLEOTIDE SEQUENCE</scope>
    <source>
        <strain evidence="8">RD004123</strain>
    </source>
</reference>
<dbReference type="Proteomes" id="UP001144280">
    <property type="component" value="Unassembled WGS sequence"/>
</dbReference>
<dbReference type="InterPro" id="IPR051446">
    <property type="entry name" value="HTH_trans_reg/aminotransferase"/>
</dbReference>
<dbReference type="Gene3D" id="1.10.10.10">
    <property type="entry name" value="Winged helix-like DNA-binding domain superfamily/Winged helix DNA-binding domain"/>
    <property type="match status" value="1"/>
</dbReference>
<dbReference type="Pfam" id="PF00392">
    <property type="entry name" value="GntR"/>
    <property type="match status" value="1"/>
</dbReference>
<keyword evidence="4" id="KW-0238">DNA-binding</keyword>
<evidence type="ECO:0000313" key="8">
    <source>
        <dbReference type="EMBL" id="GLI00479.1"/>
    </source>
</evidence>
<evidence type="ECO:0000256" key="3">
    <source>
        <dbReference type="ARBA" id="ARBA00023015"/>
    </source>
</evidence>
<keyword evidence="5" id="KW-0804">Transcription</keyword>
<comment type="similarity">
    <text evidence="1">In the C-terminal section; belongs to the class-I pyridoxal-phosphate-dependent aminotransferase family.</text>
</comment>
<protein>
    <submittedName>
        <fullName evidence="8">GntR family transcriptional regulator</fullName>
    </submittedName>
</protein>
<dbReference type="InterPro" id="IPR015424">
    <property type="entry name" value="PyrdxlP-dep_Trfase"/>
</dbReference>
<dbReference type="InterPro" id="IPR004839">
    <property type="entry name" value="Aminotransferase_I/II_large"/>
</dbReference>
<keyword evidence="3" id="KW-0805">Transcription regulation</keyword>
<name>A0ABQ5R0Z6_9ACTN</name>
<evidence type="ECO:0000256" key="2">
    <source>
        <dbReference type="ARBA" id="ARBA00022898"/>
    </source>
</evidence>
<dbReference type="EMBL" id="BSDI01000032">
    <property type="protein sequence ID" value="GLI00479.1"/>
    <property type="molecule type" value="Genomic_DNA"/>
</dbReference>
<dbReference type="SUPFAM" id="SSF53383">
    <property type="entry name" value="PLP-dependent transferases"/>
    <property type="match status" value="1"/>
</dbReference>
<dbReference type="InterPro" id="IPR036388">
    <property type="entry name" value="WH-like_DNA-bd_sf"/>
</dbReference>
<evidence type="ECO:0000256" key="4">
    <source>
        <dbReference type="ARBA" id="ARBA00023125"/>
    </source>
</evidence>
<feature type="domain" description="HTH gntR-type" evidence="7">
    <location>
        <begin position="11"/>
        <end position="79"/>
    </location>
</feature>